<feature type="domain" description="PAC" evidence="1">
    <location>
        <begin position="85"/>
        <end position="137"/>
    </location>
</feature>
<sequence length="569" mass="66356">MDYEADLRQVHKKLENIKTALNESTIVAITNQRGVIEFVNKNFCDISKYKKEELIGKTHQVINSNYHSREFFKEMWRTIGTGNVWKGEIRNQAKDGSYYWVDTTIVPFLNTRGKPYQYIAIRHDITNRKQYEKMIKKMAFYDPLTSLPNLNFLGKWLQSHTRQEQTTVLYIDFNRFKSINDKYGHHIGDIILKKASQRLKQCLHKTDFISRLGWDEFIVILQGVSDKQEIISIVENITQQLSIPYDASGLYIHLSVSIGISMERWDKEKESDIHFIESLIRKADTAMKHAKRKDDNSYCFNTPDQNLKIDRYYQLEQEIETALEKNQFTVHYQPIIELKSEKMIGVEALLRWKNPKLGQVSPVEFIPRLEESGLIVPTGEWVLKTVCKQMKAWQDAGIFFKKACVNVSPIQFHHKDFTTCVKNIIEETQLDPAYLELEITEGTILNIDETHQVFKILKESGISISIDDFGTGYSSLRYLKNLPINTLKMDKSFINDLDQDSKVIVDTMISMGKNLNFIVLAEGIEQKEQLDYLNRKGCHLGQGFYWSKPVKGQEIPALYKRFNNLRLFQ</sequence>
<dbReference type="Proteomes" id="UP000321574">
    <property type="component" value="Unassembled WGS sequence"/>
</dbReference>
<dbReference type="PROSITE" id="PS50883">
    <property type="entry name" value="EAL"/>
    <property type="match status" value="1"/>
</dbReference>
<dbReference type="EMBL" id="VDUW01000002">
    <property type="protein sequence ID" value="TXL66490.1"/>
    <property type="molecule type" value="Genomic_DNA"/>
</dbReference>
<dbReference type="SUPFAM" id="SSF55073">
    <property type="entry name" value="Nucleotide cyclase"/>
    <property type="match status" value="1"/>
</dbReference>
<dbReference type="NCBIfam" id="TIGR00254">
    <property type="entry name" value="GGDEF"/>
    <property type="match status" value="1"/>
</dbReference>
<evidence type="ECO:0000259" key="3">
    <source>
        <dbReference type="PROSITE" id="PS50887"/>
    </source>
</evidence>
<dbReference type="InterPro" id="IPR035919">
    <property type="entry name" value="EAL_sf"/>
</dbReference>
<dbReference type="InterPro" id="IPR000160">
    <property type="entry name" value="GGDEF_dom"/>
</dbReference>
<evidence type="ECO:0000313" key="4">
    <source>
        <dbReference type="EMBL" id="TXL66490.1"/>
    </source>
</evidence>
<feature type="domain" description="EAL" evidence="2">
    <location>
        <begin position="312"/>
        <end position="563"/>
    </location>
</feature>
<dbReference type="CDD" id="cd01949">
    <property type="entry name" value="GGDEF"/>
    <property type="match status" value="1"/>
</dbReference>
<dbReference type="PANTHER" id="PTHR44757">
    <property type="entry name" value="DIGUANYLATE CYCLASE DGCP"/>
    <property type="match status" value="1"/>
</dbReference>
<dbReference type="InterPro" id="IPR052155">
    <property type="entry name" value="Biofilm_reg_signaling"/>
</dbReference>
<proteinExistence type="predicted"/>
<dbReference type="Pfam" id="PF13426">
    <property type="entry name" value="PAS_9"/>
    <property type="match status" value="1"/>
</dbReference>
<dbReference type="AlphaFoldDB" id="A0A5C8NYY1"/>
<dbReference type="SMART" id="SM00086">
    <property type="entry name" value="PAC"/>
    <property type="match status" value="1"/>
</dbReference>
<dbReference type="Gene3D" id="3.30.70.270">
    <property type="match status" value="1"/>
</dbReference>
<dbReference type="InterPro" id="IPR000014">
    <property type="entry name" value="PAS"/>
</dbReference>
<accession>A0A5C8NYY1</accession>
<dbReference type="PROSITE" id="PS50887">
    <property type="entry name" value="GGDEF"/>
    <property type="match status" value="1"/>
</dbReference>
<dbReference type="Pfam" id="PF00563">
    <property type="entry name" value="EAL"/>
    <property type="match status" value="1"/>
</dbReference>
<dbReference type="Pfam" id="PF00990">
    <property type="entry name" value="GGDEF"/>
    <property type="match status" value="1"/>
</dbReference>
<dbReference type="SMART" id="SM00052">
    <property type="entry name" value="EAL"/>
    <property type="match status" value="1"/>
</dbReference>
<reference evidence="4 5" key="1">
    <citation type="submission" date="2019-06" db="EMBL/GenBank/DDBJ databases">
        <title>Cerasibacillus sp. nov., isolated from maize field.</title>
        <authorList>
            <person name="Lin S.-Y."/>
            <person name="Tsai C.-F."/>
            <person name="Young C.-C."/>
        </authorList>
    </citation>
    <scope>NUCLEOTIDE SEQUENCE [LARGE SCALE GENOMIC DNA]</scope>
    <source>
        <strain evidence="4 5">CC-CFT480</strain>
    </source>
</reference>
<dbReference type="SUPFAM" id="SSF55785">
    <property type="entry name" value="PYP-like sensor domain (PAS domain)"/>
    <property type="match status" value="1"/>
</dbReference>
<dbReference type="PANTHER" id="PTHR44757:SF2">
    <property type="entry name" value="BIOFILM ARCHITECTURE MAINTENANCE PROTEIN MBAA"/>
    <property type="match status" value="1"/>
</dbReference>
<protein>
    <submittedName>
        <fullName evidence="4">EAL domain-containing protein</fullName>
    </submittedName>
</protein>
<dbReference type="SUPFAM" id="SSF141868">
    <property type="entry name" value="EAL domain-like"/>
    <property type="match status" value="1"/>
</dbReference>
<dbReference type="NCBIfam" id="TIGR00229">
    <property type="entry name" value="sensory_box"/>
    <property type="match status" value="1"/>
</dbReference>
<dbReference type="CDD" id="cd00130">
    <property type="entry name" value="PAS"/>
    <property type="match status" value="1"/>
</dbReference>
<dbReference type="InterPro" id="IPR043128">
    <property type="entry name" value="Rev_trsase/Diguanyl_cyclase"/>
</dbReference>
<dbReference type="SMART" id="SM00267">
    <property type="entry name" value="GGDEF"/>
    <property type="match status" value="1"/>
</dbReference>
<name>A0A5C8NYY1_9BACI</name>
<dbReference type="InterPro" id="IPR035965">
    <property type="entry name" value="PAS-like_dom_sf"/>
</dbReference>
<dbReference type="InterPro" id="IPR029787">
    <property type="entry name" value="Nucleotide_cyclase"/>
</dbReference>
<dbReference type="Gene3D" id="3.30.450.20">
    <property type="entry name" value="PAS domain"/>
    <property type="match status" value="1"/>
</dbReference>
<evidence type="ECO:0000259" key="2">
    <source>
        <dbReference type="PROSITE" id="PS50883"/>
    </source>
</evidence>
<gene>
    <name evidence="4" type="ORF">FHP05_03650</name>
</gene>
<organism evidence="4 5">
    <name type="scientific">Cerasibacillus terrae</name>
    <dbReference type="NCBI Taxonomy" id="2498845"/>
    <lineage>
        <taxon>Bacteria</taxon>
        <taxon>Bacillati</taxon>
        <taxon>Bacillota</taxon>
        <taxon>Bacilli</taxon>
        <taxon>Bacillales</taxon>
        <taxon>Bacillaceae</taxon>
        <taxon>Cerasibacillus</taxon>
    </lineage>
</organism>
<evidence type="ECO:0000313" key="5">
    <source>
        <dbReference type="Proteomes" id="UP000321574"/>
    </source>
</evidence>
<dbReference type="InterPro" id="IPR000700">
    <property type="entry name" value="PAS-assoc_C"/>
</dbReference>
<dbReference type="OrthoDB" id="9759607at2"/>
<dbReference type="InterPro" id="IPR001633">
    <property type="entry name" value="EAL_dom"/>
</dbReference>
<feature type="domain" description="GGDEF" evidence="3">
    <location>
        <begin position="164"/>
        <end position="303"/>
    </location>
</feature>
<evidence type="ECO:0000259" key="1">
    <source>
        <dbReference type="PROSITE" id="PS50113"/>
    </source>
</evidence>
<dbReference type="InterPro" id="IPR001610">
    <property type="entry name" value="PAC"/>
</dbReference>
<dbReference type="RefSeq" id="WP_147665890.1">
    <property type="nucleotide sequence ID" value="NZ_VDUW01000002.1"/>
</dbReference>
<keyword evidence="5" id="KW-1185">Reference proteome</keyword>
<comment type="caution">
    <text evidence="4">The sequence shown here is derived from an EMBL/GenBank/DDBJ whole genome shotgun (WGS) entry which is preliminary data.</text>
</comment>
<dbReference type="Gene3D" id="3.20.20.450">
    <property type="entry name" value="EAL domain"/>
    <property type="match status" value="1"/>
</dbReference>
<dbReference type="PROSITE" id="PS50113">
    <property type="entry name" value="PAC"/>
    <property type="match status" value="1"/>
</dbReference>
<dbReference type="CDD" id="cd01948">
    <property type="entry name" value="EAL"/>
    <property type="match status" value="1"/>
</dbReference>